<dbReference type="PROSITE" id="PS51412">
    <property type="entry name" value="MACPF_2"/>
    <property type="match status" value="1"/>
</dbReference>
<keyword evidence="1" id="KW-0732">Signal</keyword>
<reference evidence="3" key="1">
    <citation type="journal article" date="2017" name="Science">
        <title>Giant viruses with an expanded complement of translation system components.</title>
        <authorList>
            <person name="Schulz F."/>
            <person name="Yutin N."/>
            <person name="Ivanova N.N."/>
            <person name="Ortega D.R."/>
            <person name="Lee T.K."/>
            <person name="Vierheilig J."/>
            <person name="Daims H."/>
            <person name="Horn M."/>
            <person name="Wagner M."/>
            <person name="Jensen G.J."/>
            <person name="Kyrpides N.C."/>
            <person name="Koonin E.V."/>
            <person name="Woyke T."/>
        </authorList>
    </citation>
    <scope>NUCLEOTIDE SEQUENCE</scope>
    <source>
        <strain evidence="3">HKV1</strain>
    </source>
</reference>
<protein>
    <submittedName>
        <fullName evidence="3">MAC/perforin domain protein</fullName>
    </submittedName>
</protein>
<sequence length="423" mass="49070">MSFILLASSNKIIPNIEYITLGYNMQTGQLDDIGTIKNQVFNVLTYNEHQTTNLNGSTYLQPDQLNVFDFPTEERTSTNEVYTSTMILQESLAMSYSANYNPWFSFGMFSSSSDANYFHELFEMNSEYVATSYLRVTSYRAKLNDKIKLDSFFEHQLNNLFSDYNQTTCQTSKRFFDTFGTHYIYDCIFGGVVKMTTSFSIELLQDTTIASIEKDLNTQFFLLTTSETLTEEQGEELTNLNMYYKSTFKLIGGDPSEFNITQYQQWTKIVFSDPLIINMEIYNFTTLLKNKQQINALNKAMSEYFYSTYSDFQEINVVPYSLTGDFIDLVYVLANNAVYFPISTTYNQGYYYNLEANLWNQMTPIFYSNTGIIANYKPICSSVQGNIYSPEGNNVVKRVFFIQYIYIINLIHNIHGYSRILRV</sequence>
<dbReference type="GO" id="GO:0022829">
    <property type="term" value="F:wide pore channel activity"/>
    <property type="evidence" value="ECO:0007669"/>
    <property type="project" value="TreeGrafter"/>
</dbReference>
<dbReference type="InterPro" id="IPR020864">
    <property type="entry name" value="MACPF"/>
</dbReference>
<accession>A0A1V0SHI4</accession>
<dbReference type="SMART" id="SM00457">
    <property type="entry name" value="MACPF"/>
    <property type="match status" value="1"/>
</dbReference>
<dbReference type="GO" id="GO:0016020">
    <property type="term" value="C:membrane"/>
    <property type="evidence" value="ECO:0007669"/>
    <property type="project" value="TreeGrafter"/>
</dbReference>
<organism evidence="3">
    <name type="scientific">Hokovirus HKV1</name>
    <dbReference type="NCBI Taxonomy" id="1977638"/>
    <lineage>
        <taxon>Viruses</taxon>
        <taxon>Varidnaviria</taxon>
        <taxon>Bamfordvirae</taxon>
        <taxon>Nucleocytoviricota</taxon>
        <taxon>Megaviricetes</taxon>
        <taxon>Imitervirales</taxon>
        <taxon>Mimiviridae</taxon>
        <taxon>Klosneuvirinae</taxon>
        <taxon>Hokovirus</taxon>
    </lineage>
</organism>
<feature type="domain" description="MACPF" evidence="2">
    <location>
        <begin position="2"/>
        <end position="319"/>
    </location>
</feature>
<evidence type="ECO:0000256" key="1">
    <source>
        <dbReference type="ARBA" id="ARBA00022729"/>
    </source>
</evidence>
<name>A0A1V0SHI4_9VIRU</name>
<dbReference type="GO" id="GO:0051607">
    <property type="term" value="P:defense response to virus"/>
    <property type="evidence" value="ECO:0007669"/>
    <property type="project" value="TreeGrafter"/>
</dbReference>
<proteinExistence type="predicted"/>
<gene>
    <name evidence="3" type="ORF">Hokovirus_5_13</name>
</gene>
<evidence type="ECO:0000313" key="3">
    <source>
        <dbReference type="EMBL" id="ARF11131.1"/>
    </source>
</evidence>
<evidence type="ECO:0000259" key="2">
    <source>
        <dbReference type="PROSITE" id="PS51412"/>
    </source>
</evidence>
<dbReference type="PANTHER" id="PTHR46096">
    <property type="entry name" value="PERFORIN-1"/>
    <property type="match status" value="1"/>
</dbReference>
<dbReference type="Pfam" id="PF01823">
    <property type="entry name" value="MACPF"/>
    <property type="match status" value="1"/>
</dbReference>
<dbReference type="InterPro" id="IPR052784">
    <property type="entry name" value="Perforin-1_pore-forming"/>
</dbReference>
<dbReference type="EMBL" id="KY684107">
    <property type="protein sequence ID" value="ARF11131.1"/>
    <property type="molecule type" value="Genomic_DNA"/>
</dbReference>
<dbReference type="PANTHER" id="PTHR46096:SF3">
    <property type="entry name" value="PERFORIN-1"/>
    <property type="match status" value="1"/>
</dbReference>